<evidence type="ECO:0000313" key="6">
    <source>
        <dbReference type="EMBL" id="MBZ9568788.1"/>
    </source>
</evidence>
<keyword evidence="7" id="KW-1185">Reference proteome</keyword>
<dbReference type="PANTHER" id="PTHR38103">
    <property type="entry name" value="RECOMBINATION-ASSOCIATED PROTEIN RDGC"/>
    <property type="match status" value="1"/>
</dbReference>
<dbReference type="PANTHER" id="PTHR38103:SF1">
    <property type="entry name" value="RECOMBINATION-ASSOCIATED PROTEIN RDGC"/>
    <property type="match status" value="1"/>
</dbReference>
<gene>
    <name evidence="6" type="ORF">KGQ91_14030</name>
</gene>
<comment type="caution">
    <text evidence="6">The sequence shown here is derived from an EMBL/GenBank/DDBJ whole genome shotgun (WGS) entry which is preliminary data.</text>
</comment>
<evidence type="ECO:0000256" key="5">
    <source>
        <dbReference type="ARBA" id="ARBA00023172"/>
    </source>
</evidence>
<evidence type="ECO:0000313" key="7">
    <source>
        <dbReference type="Proteomes" id="UP001319883"/>
    </source>
</evidence>
<comment type="subcellular location">
    <subcellularLocation>
        <location evidence="1">Cytoplasm</location>
        <location evidence="1">Nucleoid</location>
    </subcellularLocation>
</comment>
<keyword evidence="4" id="KW-0963">Cytoplasm</keyword>
<name>A0ABS7X1K7_9GAMM</name>
<evidence type="ECO:0000256" key="1">
    <source>
        <dbReference type="ARBA" id="ARBA00004453"/>
    </source>
</evidence>
<dbReference type="Proteomes" id="UP001319883">
    <property type="component" value="Unassembled WGS sequence"/>
</dbReference>
<dbReference type="Pfam" id="PF04381">
    <property type="entry name" value="RdgC"/>
    <property type="match status" value="1"/>
</dbReference>
<proteinExistence type="inferred from homology"/>
<evidence type="ECO:0000256" key="2">
    <source>
        <dbReference type="ARBA" id="ARBA00008657"/>
    </source>
</evidence>
<reference evidence="6 7" key="1">
    <citation type="submission" date="2021-05" db="EMBL/GenBank/DDBJ databases">
        <title>Petroleum and Energy Research Collection (APPE): ex situ preservation of microbial diversity associated with the oil industry and exploitation of its biotechnological potential.</title>
        <authorList>
            <person name="Paixao C.T.M."/>
            <person name="Gomes M.B."/>
            <person name="Oliveira V.M."/>
        </authorList>
    </citation>
    <scope>NUCLEOTIDE SEQUENCE [LARGE SCALE GENOMIC DNA]</scope>
    <source>
        <strain evidence="6 7">LIT2</strain>
    </source>
</reference>
<protein>
    <recommendedName>
        <fullName evidence="3">Recombination-associated protein RdgC</fullName>
    </recommendedName>
</protein>
<evidence type="ECO:0000256" key="3">
    <source>
        <dbReference type="ARBA" id="ARBA00022296"/>
    </source>
</evidence>
<organism evidence="6 7">
    <name type="scientific">Modicisalibacter tunisiensis</name>
    <dbReference type="NCBI Taxonomy" id="390637"/>
    <lineage>
        <taxon>Bacteria</taxon>
        <taxon>Pseudomonadati</taxon>
        <taxon>Pseudomonadota</taxon>
        <taxon>Gammaproteobacteria</taxon>
        <taxon>Oceanospirillales</taxon>
        <taxon>Halomonadaceae</taxon>
        <taxon>Modicisalibacter</taxon>
    </lineage>
</organism>
<accession>A0ABS7X1K7</accession>
<evidence type="ECO:0000256" key="4">
    <source>
        <dbReference type="ARBA" id="ARBA00022490"/>
    </source>
</evidence>
<dbReference type="NCBIfam" id="NF001464">
    <property type="entry name" value="PRK00321.1-5"/>
    <property type="match status" value="1"/>
</dbReference>
<dbReference type="RefSeq" id="WP_224414653.1">
    <property type="nucleotide sequence ID" value="NZ_JAGXFC010000001.1"/>
</dbReference>
<keyword evidence="5" id="KW-0233">DNA recombination</keyword>
<sequence>MWFKHLHLYRLHDAPSLTADELLAALDEQAFRPLGESEAKRLGWQAPAGQGGSRRLHELQGQRLLTVARQERLLPASVVREAVESRAAEREAAEGRPLRRPEKQALKEQVYEEFLPRAFVRTQRIDLWWDTRNALIGVNASSRARAEDALDLLRQTLGSLKVTPLATKVTPTRAMTEWLSQPSARPAGLELGDQVELKSTTGDDSVLRGRQVDLDGDDIQTALDSGRQATRLAFTIQDAVSLVLHDDLALKSLRFADAVLDEAAENETGDDPELRLETDFLLMTQVLARSIEQLIDWLGGEASPAAPTP</sequence>
<comment type="similarity">
    <text evidence="2">Belongs to the RdgC family.</text>
</comment>
<dbReference type="InterPro" id="IPR007476">
    <property type="entry name" value="RdgC"/>
</dbReference>
<dbReference type="EMBL" id="JAGXFD010000001">
    <property type="protein sequence ID" value="MBZ9568788.1"/>
    <property type="molecule type" value="Genomic_DNA"/>
</dbReference>